<feature type="region of interest" description="Disordered" evidence="1">
    <location>
        <begin position="181"/>
        <end position="263"/>
    </location>
</feature>
<feature type="compositionally biased region" description="Acidic residues" evidence="1">
    <location>
        <begin position="221"/>
        <end position="242"/>
    </location>
</feature>
<name>A0A8H3Z2Q0_VENIN</name>
<proteinExistence type="predicted"/>
<dbReference type="AlphaFoldDB" id="A0A8H3Z2Q0"/>
<accession>A0A8H3Z2Q0</accession>
<gene>
    <name evidence="2" type="ORF">EG328_010316</name>
</gene>
<organism evidence="2 3">
    <name type="scientific">Venturia inaequalis</name>
    <name type="common">Apple scab fungus</name>
    <dbReference type="NCBI Taxonomy" id="5025"/>
    <lineage>
        <taxon>Eukaryota</taxon>
        <taxon>Fungi</taxon>
        <taxon>Dikarya</taxon>
        <taxon>Ascomycota</taxon>
        <taxon>Pezizomycotina</taxon>
        <taxon>Dothideomycetes</taxon>
        <taxon>Pleosporomycetidae</taxon>
        <taxon>Venturiales</taxon>
        <taxon>Venturiaceae</taxon>
        <taxon>Venturia</taxon>
    </lineage>
</organism>
<reference evidence="2 3" key="1">
    <citation type="submission" date="2018-12" db="EMBL/GenBank/DDBJ databases">
        <title>Venturia inaequalis Genome Resource.</title>
        <authorList>
            <person name="Lichtner F.J."/>
        </authorList>
    </citation>
    <scope>NUCLEOTIDE SEQUENCE [LARGE SCALE GENOMIC DNA]</scope>
    <source>
        <strain evidence="2 3">120213</strain>
    </source>
</reference>
<comment type="caution">
    <text evidence="2">The sequence shown here is derived from an EMBL/GenBank/DDBJ whole genome shotgun (WGS) entry which is preliminary data.</text>
</comment>
<evidence type="ECO:0000256" key="1">
    <source>
        <dbReference type="SAM" id="MobiDB-lite"/>
    </source>
</evidence>
<dbReference type="Proteomes" id="UP000447873">
    <property type="component" value="Unassembled WGS sequence"/>
</dbReference>
<feature type="compositionally biased region" description="Acidic residues" evidence="1">
    <location>
        <begin position="249"/>
        <end position="263"/>
    </location>
</feature>
<dbReference type="EMBL" id="WNWS01000067">
    <property type="protein sequence ID" value="KAE9983079.1"/>
    <property type="molecule type" value="Genomic_DNA"/>
</dbReference>
<evidence type="ECO:0000313" key="2">
    <source>
        <dbReference type="EMBL" id="KAE9983079.1"/>
    </source>
</evidence>
<sequence length="263" mass="29432">MPLVSPSIEYILPISTFQIRGPGRRSTDYQAPKEPRASYGFDGTTVFILEIDVSESQEAHVVVKREGYFTGVFDRTAIQTAIYVFAKDLDDKAQGGPRLVTLDYYHILSQRDEEGKYPGKFRRDCVIYSETPPASYGTLHLSLSDFVAHHVLEEVYKLHPEFVPPTVLIALDSFYGITKKYPYRDEPPSGQSRGEGNIVEWEEIPSGADADSEAEEKGASEDDDHGEEVGASEEDDDVEGEGWDTTNVDGEDTDTEEEEEDIF</sequence>
<evidence type="ECO:0000313" key="3">
    <source>
        <dbReference type="Proteomes" id="UP000447873"/>
    </source>
</evidence>
<protein>
    <submittedName>
        <fullName evidence="2">Uncharacterized protein</fullName>
    </submittedName>
</protein>